<keyword evidence="1" id="KW-0472">Membrane</keyword>
<dbReference type="Proteomes" id="UP000051950">
    <property type="component" value="Unassembled WGS sequence"/>
</dbReference>
<gene>
    <name evidence="2" type="ORF">ASU31_06870</name>
</gene>
<evidence type="ECO:0000256" key="1">
    <source>
        <dbReference type="SAM" id="Phobius"/>
    </source>
</evidence>
<evidence type="ECO:0000313" key="2">
    <source>
        <dbReference type="EMBL" id="KRT17385.1"/>
    </source>
</evidence>
<keyword evidence="1" id="KW-1133">Transmembrane helix</keyword>
<evidence type="ECO:0000313" key="3">
    <source>
        <dbReference type="Proteomes" id="UP000051950"/>
    </source>
</evidence>
<proteinExistence type="predicted"/>
<keyword evidence="3" id="KW-1185">Reference proteome</keyword>
<dbReference type="RefSeq" id="WP_057931610.1">
    <property type="nucleotide sequence ID" value="NZ_LMZQ01000003.1"/>
</dbReference>
<dbReference type="EMBL" id="LMZQ01000003">
    <property type="protein sequence ID" value="KRT17385.1"/>
    <property type="molecule type" value="Genomic_DNA"/>
</dbReference>
<keyword evidence="1" id="KW-0812">Transmembrane</keyword>
<name>A0A0T5VUQ8_9SPHI</name>
<comment type="caution">
    <text evidence="2">The sequence shown here is derived from an EMBL/GenBank/DDBJ whole genome shotgun (WGS) entry which is preliminary data.</text>
</comment>
<dbReference type="AlphaFoldDB" id="A0A0T5VUQ8"/>
<sequence>MKTSNKLLIGLAIALLIIPLTVMILIAKVNRIDNKTYNKMLMGAETTDGAAGRYIKKYPVQAFQNVVINGSESSYLNIKIIANDKFLFKATNDLAPYIEYKVDKDGKLHISLKAERNYQHGTLLIFSPNLKGITFNNVSIDALSANTDSLNVEITRGINFKFGEGMKIKNLSLTKKTTYDPKYVVIPDITIEDAKIENLRVDINSGYLTINNTPLRNVDLKVKDAKAEFKNEENKNIGPIETLSLNSIGKNDVNFQHIKINAAKGNLSDETTIQIPTVNLKQLIK</sequence>
<organism evidence="2 3">
    <name type="scientific">Pedobacter ginsenosidimutans</name>
    <dbReference type="NCBI Taxonomy" id="687842"/>
    <lineage>
        <taxon>Bacteria</taxon>
        <taxon>Pseudomonadati</taxon>
        <taxon>Bacteroidota</taxon>
        <taxon>Sphingobacteriia</taxon>
        <taxon>Sphingobacteriales</taxon>
        <taxon>Sphingobacteriaceae</taxon>
        <taxon>Pedobacter</taxon>
    </lineage>
</organism>
<reference evidence="2 3" key="1">
    <citation type="submission" date="2015-11" db="EMBL/GenBank/DDBJ databases">
        <title>Sequence of Pedobacter ginsenosidimutans.</title>
        <authorList>
            <person name="Carson E."/>
            <person name="Keyser V."/>
            <person name="Newman J."/>
            <person name="Miller J."/>
        </authorList>
    </citation>
    <scope>NUCLEOTIDE SEQUENCE [LARGE SCALE GENOMIC DNA]</scope>
    <source>
        <strain evidence="2 3">KACC 14530</strain>
    </source>
</reference>
<dbReference type="OrthoDB" id="704721at2"/>
<feature type="transmembrane region" description="Helical" evidence="1">
    <location>
        <begin position="7"/>
        <end position="27"/>
    </location>
</feature>
<accession>A0A0T5VUQ8</accession>
<protein>
    <submittedName>
        <fullName evidence="2">Uncharacterized protein</fullName>
    </submittedName>
</protein>
<dbReference type="Gene3D" id="2.160.20.120">
    <property type="match status" value="1"/>
</dbReference>
<dbReference type="STRING" id="687842.ASU31_06870"/>